<keyword evidence="3" id="KW-1003">Cell membrane</keyword>
<organism evidence="8 9">
    <name type="scientific">Pseudolabrys taiwanensis</name>
    <dbReference type="NCBI Taxonomy" id="331696"/>
    <lineage>
        <taxon>Bacteria</taxon>
        <taxon>Pseudomonadati</taxon>
        <taxon>Pseudomonadota</taxon>
        <taxon>Alphaproteobacteria</taxon>
        <taxon>Hyphomicrobiales</taxon>
        <taxon>Xanthobacteraceae</taxon>
        <taxon>Pseudolabrys</taxon>
    </lineage>
</organism>
<dbReference type="CDD" id="cd22268">
    <property type="entry name" value="DPBB_RlpA-like"/>
    <property type="match status" value="1"/>
</dbReference>
<keyword evidence="3" id="KW-0472">Membrane</keyword>
<evidence type="ECO:0000313" key="9">
    <source>
        <dbReference type="Proteomes" id="UP000254889"/>
    </source>
</evidence>
<dbReference type="PANTHER" id="PTHR34183">
    <property type="entry name" value="ENDOLYTIC PEPTIDOGLYCAN TRANSGLYCOSYLASE RLPA"/>
    <property type="match status" value="1"/>
</dbReference>
<feature type="chain" id="PRO_5017089171" description="Endolytic peptidoglycan transglycosylase RlpA" evidence="6">
    <location>
        <begin position="28"/>
        <end position="187"/>
    </location>
</feature>
<evidence type="ECO:0000256" key="1">
    <source>
        <dbReference type="ARBA" id="ARBA00023239"/>
    </source>
</evidence>
<reference evidence="8 9" key="1">
    <citation type="submission" date="2018-07" db="EMBL/GenBank/DDBJ databases">
        <authorList>
            <person name="Quirk P.G."/>
            <person name="Krulwich T.A."/>
        </authorList>
    </citation>
    <scope>NUCLEOTIDE SEQUENCE [LARGE SCALE GENOMIC DNA]</scope>
    <source>
        <strain evidence="8 9">CC-BB4</strain>
    </source>
</reference>
<dbReference type="GO" id="GO:0071555">
    <property type="term" value="P:cell wall organization"/>
    <property type="evidence" value="ECO:0007669"/>
    <property type="project" value="UniProtKB-KW"/>
</dbReference>
<keyword evidence="6" id="KW-0732">Signal</keyword>
<dbReference type="PROSITE" id="PS51257">
    <property type="entry name" value="PROKAR_LIPOPROTEIN"/>
    <property type="match status" value="1"/>
</dbReference>
<evidence type="ECO:0000256" key="6">
    <source>
        <dbReference type="SAM" id="SignalP"/>
    </source>
</evidence>
<feature type="compositionally biased region" description="Polar residues" evidence="5">
    <location>
        <begin position="38"/>
        <end position="50"/>
    </location>
</feature>
<gene>
    <name evidence="3" type="primary">rlpA</name>
    <name evidence="8" type="ORF">DW352_00985</name>
</gene>
<dbReference type="InterPro" id="IPR034718">
    <property type="entry name" value="RlpA"/>
</dbReference>
<evidence type="ECO:0000256" key="3">
    <source>
        <dbReference type="HAMAP-Rule" id="MF_02071"/>
    </source>
</evidence>
<dbReference type="GO" id="GO:0000270">
    <property type="term" value="P:peptidoglycan metabolic process"/>
    <property type="evidence" value="ECO:0007669"/>
    <property type="project" value="UniProtKB-UniRule"/>
</dbReference>
<comment type="similarity">
    <text evidence="3 4">Belongs to the RlpA family.</text>
</comment>
<dbReference type="InterPro" id="IPR009009">
    <property type="entry name" value="RlpA-like_DPBB"/>
</dbReference>
<evidence type="ECO:0000256" key="4">
    <source>
        <dbReference type="RuleBase" id="RU003495"/>
    </source>
</evidence>
<dbReference type="KEGG" id="ptaw:DW352_00985"/>
<dbReference type="AlphaFoldDB" id="A0A345ZQL8"/>
<feature type="region of interest" description="Disordered" evidence="5">
    <location>
        <begin position="38"/>
        <end position="67"/>
    </location>
</feature>
<evidence type="ECO:0000259" key="7">
    <source>
        <dbReference type="Pfam" id="PF03330"/>
    </source>
</evidence>
<keyword evidence="3" id="KW-0449">Lipoprotein</keyword>
<evidence type="ECO:0000256" key="2">
    <source>
        <dbReference type="ARBA" id="ARBA00023316"/>
    </source>
</evidence>
<keyword evidence="1 3" id="KW-0456">Lyase</keyword>
<evidence type="ECO:0000313" key="8">
    <source>
        <dbReference type="EMBL" id="AXK79215.1"/>
    </source>
</evidence>
<dbReference type="Gene3D" id="2.40.40.10">
    <property type="entry name" value="RlpA-like domain"/>
    <property type="match status" value="1"/>
</dbReference>
<feature type="domain" description="RlpA-like protein double-psi beta-barrel" evidence="7">
    <location>
        <begin position="79"/>
        <end position="168"/>
    </location>
</feature>
<dbReference type="HAMAP" id="MF_02071">
    <property type="entry name" value="RlpA"/>
    <property type="match status" value="1"/>
</dbReference>
<dbReference type="RefSeq" id="WP_115687686.1">
    <property type="nucleotide sequence ID" value="NZ_CP031417.1"/>
</dbReference>
<keyword evidence="2 3" id="KW-0961">Cell wall biogenesis/degradation</keyword>
<dbReference type="PANTHER" id="PTHR34183:SF1">
    <property type="entry name" value="ENDOLYTIC PEPTIDOGLYCAN TRANSGLYCOSYLASE RLPA"/>
    <property type="match status" value="1"/>
</dbReference>
<comment type="function">
    <text evidence="3">Lytic transglycosylase with a strong preference for naked glycan strands that lack stem peptides.</text>
</comment>
<evidence type="ECO:0000256" key="5">
    <source>
        <dbReference type="SAM" id="MobiDB-lite"/>
    </source>
</evidence>
<feature type="signal peptide" evidence="6">
    <location>
        <begin position="1"/>
        <end position="27"/>
    </location>
</feature>
<sequence length="187" mass="19824">MNKLSRSVRVSRLVSMAAVAAACFALANCAGNNVAQRATPQQPDVASNDQPGDAPARPAKRQTSAAQKPAFVASGSYSAVGLASWYGADFHGRRTANGETFNMHSLTAAHRTLPLQCTVKVTNLANNRSLFVRVNDRGPFTGNRLIDLSAQSAKLLGFYDRGLAKVKVELVNRTPQPSAPQVTAAAM</sequence>
<dbReference type="GO" id="GO:0005886">
    <property type="term" value="C:plasma membrane"/>
    <property type="evidence" value="ECO:0007669"/>
    <property type="project" value="UniProtKB-SubCell"/>
</dbReference>
<dbReference type="GO" id="GO:0008932">
    <property type="term" value="F:lytic endotransglycosylase activity"/>
    <property type="evidence" value="ECO:0007669"/>
    <property type="project" value="UniProtKB-UniRule"/>
</dbReference>
<name>A0A345ZQL8_9HYPH</name>
<accession>A0A345ZQL8</accession>
<dbReference type="OrthoDB" id="9779128at2"/>
<dbReference type="Pfam" id="PF03330">
    <property type="entry name" value="DPBB_1"/>
    <property type="match status" value="1"/>
</dbReference>
<protein>
    <recommendedName>
        <fullName evidence="3">Endolytic peptidoglycan transglycosylase RlpA</fullName>
        <ecNumber evidence="3">4.2.2.-</ecNumber>
    </recommendedName>
</protein>
<dbReference type="EMBL" id="CP031417">
    <property type="protein sequence ID" value="AXK79215.1"/>
    <property type="molecule type" value="Genomic_DNA"/>
</dbReference>
<comment type="subcellular location">
    <subcellularLocation>
        <location evidence="3">Cell membrane</location>
        <topology evidence="3">Lipid-anchor</topology>
    </subcellularLocation>
</comment>
<dbReference type="InterPro" id="IPR012997">
    <property type="entry name" value="RplA"/>
</dbReference>
<keyword evidence="9" id="KW-1185">Reference proteome</keyword>
<dbReference type="Proteomes" id="UP000254889">
    <property type="component" value="Chromosome"/>
</dbReference>
<dbReference type="EC" id="4.2.2.-" evidence="3"/>
<dbReference type="SUPFAM" id="SSF50685">
    <property type="entry name" value="Barwin-like endoglucanases"/>
    <property type="match status" value="1"/>
</dbReference>
<dbReference type="NCBIfam" id="TIGR00413">
    <property type="entry name" value="rlpA"/>
    <property type="match status" value="1"/>
</dbReference>
<proteinExistence type="inferred from homology"/>
<dbReference type="InterPro" id="IPR036908">
    <property type="entry name" value="RlpA-like_sf"/>
</dbReference>
<keyword evidence="3" id="KW-0564">Palmitate</keyword>